<name>F3KV55_9BURK</name>
<comment type="caution">
    <text evidence="10">The sequence shown here is derived from an EMBL/GenBank/DDBJ whole genome shotgun (WGS) entry which is preliminary data.</text>
</comment>
<organism evidence="10 11">
    <name type="scientific">Hylemonella gracilis ATCC 19624</name>
    <dbReference type="NCBI Taxonomy" id="887062"/>
    <lineage>
        <taxon>Bacteria</taxon>
        <taxon>Pseudomonadati</taxon>
        <taxon>Pseudomonadota</taxon>
        <taxon>Betaproteobacteria</taxon>
        <taxon>Burkholderiales</taxon>
        <taxon>Comamonadaceae</taxon>
        <taxon>Hylemonella</taxon>
    </lineage>
</organism>
<dbReference type="SUPFAM" id="SSF52172">
    <property type="entry name" value="CheY-like"/>
    <property type="match status" value="1"/>
</dbReference>
<dbReference type="AlphaFoldDB" id="F3KV55"/>
<keyword evidence="11" id="KW-1185">Reference proteome</keyword>
<dbReference type="GO" id="GO:0000976">
    <property type="term" value="F:transcription cis-regulatory region binding"/>
    <property type="evidence" value="ECO:0007669"/>
    <property type="project" value="TreeGrafter"/>
</dbReference>
<dbReference type="PROSITE" id="PS50110">
    <property type="entry name" value="RESPONSE_REGULATORY"/>
    <property type="match status" value="1"/>
</dbReference>
<feature type="modified residue" description="4-aspartylphosphate" evidence="6">
    <location>
        <position position="55"/>
    </location>
</feature>
<dbReference type="InterPro" id="IPR001789">
    <property type="entry name" value="Sig_transdc_resp-reg_receiver"/>
</dbReference>
<dbReference type="Gene3D" id="3.40.50.2300">
    <property type="match status" value="1"/>
</dbReference>
<dbReference type="Proteomes" id="UP000016368">
    <property type="component" value="Unassembled WGS sequence"/>
</dbReference>
<reference evidence="10 11" key="1">
    <citation type="journal article" date="2011" name="EMBO J.">
        <title>Structural diversity of bacterial flagellar motors.</title>
        <authorList>
            <person name="Chen S."/>
            <person name="Beeby M."/>
            <person name="Murphy G.E."/>
            <person name="Leadbetter J.R."/>
            <person name="Hendrixson D.R."/>
            <person name="Briegel A."/>
            <person name="Li Z."/>
            <person name="Shi J."/>
            <person name="Tocheva E.I."/>
            <person name="Muller A."/>
            <person name="Dobro M.J."/>
            <person name="Jensen G.J."/>
        </authorList>
    </citation>
    <scope>NUCLEOTIDE SEQUENCE [LARGE SCALE GENOMIC DNA]</scope>
    <source>
        <strain evidence="10 11">ATCC 19624</strain>
    </source>
</reference>
<dbReference type="SMART" id="SM00862">
    <property type="entry name" value="Trans_reg_C"/>
    <property type="match status" value="1"/>
</dbReference>
<dbReference type="Gene3D" id="6.10.250.690">
    <property type="match status" value="1"/>
</dbReference>
<dbReference type="RefSeq" id="WP_006298415.1">
    <property type="nucleotide sequence ID" value="NZ_AEGR01000072.1"/>
</dbReference>
<evidence type="ECO:0000256" key="7">
    <source>
        <dbReference type="PROSITE-ProRule" id="PRU01091"/>
    </source>
</evidence>
<evidence type="ECO:0000313" key="11">
    <source>
        <dbReference type="Proteomes" id="UP000016368"/>
    </source>
</evidence>
<keyword evidence="5" id="KW-0804">Transcription</keyword>
<dbReference type="InterPro" id="IPR001867">
    <property type="entry name" value="OmpR/PhoB-type_DNA-bd"/>
</dbReference>
<evidence type="ECO:0000256" key="4">
    <source>
        <dbReference type="ARBA" id="ARBA00023125"/>
    </source>
</evidence>
<keyword evidence="1 6" id="KW-0597">Phosphoprotein</keyword>
<dbReference type="GO" id="GO:0006355">
    <property type="term" value="P:regulation of DNA-templated transcription"/>
    <property type="evidence" value="ECO:0007669"/>
    <property type="project" value="InterPro"/>
</dbReference>
<protein>
    <submittedName>
        <fullName evidence="10">DNA-binding transcriptional regulator BaeR</fullName>
    </submittedName>
</protein>
<dbReference type="InterPro" id="IPR036388">
    <property type="entry name" value="WH-like_DNA-bd_sf"/>
</dbReference>
<evidence type="ECO:0000256" key="2">
    <source>
        <dbReference type="ARBA" id="ARBA00023012"/>
    </source>
</evidence>
<evidence type="ECO:0000256" key="6">
    <source>
        <dbReference type="PROSITE-ProRule" id="PRU00169"/>
    </source>
</evidence>
<proteinExistence type="predicted"/>
<dbReference type="OrthoDB" id="9802426at2"/>
<keyword evidence="4 7" id="KW-0238">DNA-binding</keyword>
<dbReference type="GO" id="GO:0000156">
    <property type="term" value="F:phosphorelay response regulator activity"/>
    <property type="evidence" value="ECO:0007669"/>
    <property type="project" value="TreeGrafter"/>
</dbReference>
<dbReference type="SUPFAM" id="SSF46894">
    <property type="entry name" value="C-terminal effector domain of the bipartite response regulators"/>
    <property type="match status" value="1"/>
</dbReference>
<evidence type="ECO:0000259" key="9">
    <source>
        <dbReference type="PROSITE" id="PS51755"/>
    </source>
</evidence>
<dbReference type="EMBL" id="AEGR01000072">
    <property type="protein sequence ID" value="EGI76330.1"/>
    <property type="molecule type" value="Genomic_DNA"/>
</dbReference>
<dbReference type="PANTHER" id="PTHR48111:SF59">
    <property type="entry name" value="TRANSCRIPTIONAL REGULATORY PROTEIN BAER"/>
    <property type="match status" value="1"/>
</dbReference>
<dbReference type="STRING" id="887062.HGR_11710"/>
<dbReference type="InterPro" id="IPR039420">
    <property type="entry name" value="WalR-like"/>
</dbReference>
<dbReference type="eggNOG" id="COG0745">
    <property type="taxonomic scope" value="Bacteria"/>
</dbReference>
<dbReference type="InterPro" id="IPR016032">
    <property type="entry name" value="Sig_transdc_resp-reg_C-effctor"/>
</dbReference>
<dbReference type="GO" id="GO:0005829">
    <property type="term" value="C:cytosol"/>
    <property type="evidence" value="ECO:0007669"/>
    <property type="project" value="TreeGrafter"/>
</dbReference>
<feature type="DNA-binding region" description="OmpR/PhoB-type" evidence="7">
    <location>
        <begin position="127"/>
        <end position="226"/>
    </location>
</feature>
<evidence type="ECO:0000259" key="8">
    <source>
        <dbReference type="PROSITE" id="PS50110"/>
    </source>
</evidence>
<dbReference type="PROSITE" id="PS51755">
    <property type="entry name" value="OMPR_PHOB"/>
    <property type="match status" value="1"/>
</dbReference>
<dbReference type="InterPro" id="IPR011006">
    <property type="entry name" value="CheY-like_superfamily"/>
</dbReference>
<dbReference type="PANTHER" id="PTHR48111">
    <property type="entry name" value="REGULATOR OF RPOS"/>
    <property type="match status" value="1"/>
</dbReference>
<dbReference type="Pfam" id="PF00486">
    <property type="entry name" value="Trans_reg_C"/>
    <property type="match status" value="1"/>
</dbReference>
<sequence>MNAPPRILIVEDEPKLAQVLMVYLRAEGFATTHVDNGLAVEAAVRAHAPDVILLDLMLPGLDGISVCRQLRAFCHAPLIMLTARVDELDRLLGLEVGADDYLCKPYNPREVVARVKAQLRRAAWGPPASAQPGTLQLDDATLRASYAGQALDLTPAEFRLLSSLAAQAGRILSRAQLLDHLHDDGRAITDRAIDSHVRNLRRKLDAAAPGRDPIRSVYGVGYAWEEPPPGTDERP</sequence>
<keyword evidence="3" id="KW-0805">Transcription regulation</keyword>
<dbReference type="GO" id="GO:0032993">
    <property type="term" value="C:protein-DNA complex"/>
    <property type="evidence" value="ECO:0007669"/>
    <property type="project" value="TreeGrafter"/>
</dbReference>
<dbReference type="FunFam" id="3.40.50.2300:FF:000001">
    <property type="entry name" value="DNA-binding response regulator PhoB"/>
    <property type="match status" value="1"/>
</dbReference>
<dbReference type="Pfam" id="PF00072">
    <property type="entry name" value="Response_reg"/>
    <property type="match status" value="1"/>
</dbReference>
<evidence type="ECO:0000313" key="10">
    <source>
        <dbReference type="EMBL" id="EGI76330.1"/>
    </source>
</evidence>
<evidence type="ECO:0000256" key="5">
    <source>
        <dbReference type="ARBA" id="ARBA00023163"/>
    </source>
</evidence>
<evidence type="ECO:0000256" key="1">
    <source>
        <dbReference type="ARBA" id="ARBA00022553"/>
    </source>
</evidence>
<dbReference type="Gene3D" id="1.10.10.10">
    <property type="entry name" value="Winged helix-like DNA-binding domain superfamily/Winged helix DNA-binding domain"/>
    <property type="match status" value="1"/>
</dbReference>
<accession>F3KV55</accession>
<feature type="domain" description="Response regulatory" evidence="8">
    <location>
        <begin position="6"/>
        <end position="119"/>
    </location>
</feature>
<dbReference type="SMART" id="SM00448">
    <property type="entry name" value="REC"/>
    <property type="match status" value="1"/>
</dbReference>
<evidence type="ECO:0000256" key="3">
    <source>
        <dbReference type="ARBA" id="ARBA00023015"/>
    </source>
</evidence>
<dbReference type="CDD" id="cd00383">
    <property type="entry name" value="trans_reg_C"/>
    <property type="match status" value="1"/>
</dbReference>
<keyword evidence="2" id="KW-0902">Two-component regulatory system</keyword>
<feature type="domain" description="OmpR/PhoB-type" evidence="9">
    <location>
        <begin position="127"/>
        <end position="226"/>
    </location>
</feature>
<gene>
    <name evidence="10" type="ORF">HGR_11710</name>
</gene>